<reference evidence="2 3" key="2">
    <citation type="submission" date="2018-11" db="EMBL/GenBank/DDBJ databases">
        <authorList>
            <consortium name="Pathogen Informatics"/>
        </authorList>
    </citation>
    <scope>NUCLEOTIDE SEQUENCE [LARGE SCALE GENOMIC DNA]</scope>
</reference>
<evidence type="ECO:0000313" key="2">
    <source>
        <dbReference type="EMBL" id="VDK33430.1"/>
    </source>
</evidence>
<dbReference type="Proteomes" id="UP000271098">
    <property type="component" value="Unassembled WGS sequence"/>
</dbReference>
<dbReference type="Gene3D" id="1.20.1070.10">
    <property type="entry name" value="Rhodopsin 7-helix transmembrane proteins"/>
    <property type="match status" value="1"/>
</dbReference>
<evidence type="ECO:0000313" key="4">
    <source>
        <dbReference type="WBParaSite" id="GPUH_0000231701-mRNA-1"/>
    </source>
</evidence>
<feature type="transmembrane region" description="Helical" evidence="1">
    <location>
        <begin position="73"/>
        <end position="94"/>
    </location>
</feature>
<accession>A0A183D0S1</accession>
<dbReference type="WBParaSite" id="GPUH_0000231701-mRNA-1">
    <property type="protein sequence ID" value="GPUH_0000231701-mRNA-1"/>
    <property type="gene ID" value="GPUH_0000231701"/>
</dbReference>
<keyword evidence="1" id="KW-0812">Transmembrane</keyword>
<gene>
    <name evidence="2" type="ORF">GPUH_LOCUS2312</name>
</gene>
<evidence type="ECO:0000313" key="3">
    <source>
        <dbReference type="Proteomes" id="UP000271098"/>
    </source>
</evidence>
<reference evidence="4" key="1">
    <citation type="submission" date="2016-06" db="UniProtKB">
        <authorList>
            <consortium name="WormBaseParasite"/>
        </authorList>
    </citation>
    <scope>IDENTIFICATION</scope>
</reference>
<dbReference type="EMBL" id="UYRT01003389">
    <property type="protein sequence ID" value="VDK33430.1"/>
    <property type="molecule type" value="Genomic_DNA"/>
</dbReference>
<sequence>MRSNTVACFVLLLCSTVAVILLLPVVMNATVVYVDVHMGGMILTTYNSSFYKDGDHHHITLTKCIFEESNPTFMYYTFACGFLLPALLITYFYLSVIARLRKSVANVRRHSVIVKQQNTNMRIRQVYFEFE</sequence>
<keyword evidence="3" id="KW-1185">Reference proteome</keyword>
<proteinExistence type="predicted"/>
<name>A0A183D0S1_9BILA</name>
<keyword evidence="1" id="KW-0472">Membrane</keyword>
<organism evidence="4">
    <name type="scientific">Gongylonema pulchrum</name>
    <dbReference type="NCBI Taxonomy" id="637853"/>
    <lineage>
        <taxon>Eukaryota</taxon>
        <taxon>Metazoa</taxon>
        <taxon>Ecdysozoa</taxon>
        <taxon>Nematoda</taxon>
        <taxon>Chromadorea</taxon>
        <taxon>Rhabditida</taxon>
        <taxon>Spirurina</taxon>
        <taxon>Spiruromorpha</taxon>
        <taxon>Spiruroidea</taxon>
        <taxon>Gongylonematidae</taxon>
        <taxon>Gongylonema</taxon>
    </lineage>
</organism>
<dbReference type="AlphaFoldDB" id="A0A183D0S1"/>
<keyword evidence="1" id="KW-1133">Transmembrane helix</keyword>
<evidence type="ECO:0000256" key="1">
    <source>
        <dbReference type="SAM" id="Phobius"/>
    </source>
</evidence>
<protein>
    <submittedName>
        <fullName evidence="4">G_PROTEIN_RECEP_F1_2 domain-containing protein</fullName>
    </submittedName>
</protein>
<dbReference type="SUPFAM" id="SSF81321">
    <property type="entry name" value="Family A G protein-coupled receptor-like"/>
    <property type="match status" value="1"/>
</dbReference>
<dbReference type="OrthoDB" id="6076970at2759"/>